<comment type="caution">
    <text evidence="1">The sequence shown here is derived from an EMBL/GenBank/DDBJ whole genome shotgun (WGS) entry which is preliminary data.</text>
</comment>
<accession>A0A8H6HRQ4</accession>
<evidence type="ECO:0000313" key="2">
    <source>
        <dbReference type="Proteomes" id="UP000521943"/>
    </source>
</evidence>
<sequence>MLYPLVVVTPLLHDVSKSSILSFVVVAHDDLASMSDLRASLLVTIPDHGQQSRNCTDFSSARMSKNVRERGIEVKISGVGADPENRPATSRNRPSLCRHPSRYFATHQIRVEASSAMRSEGCGVPGVEPSIGRSEVRFEDSVRATGAASVGLCRWTIQMSRQPWLLRAIWRLGLRRIPGLDEVWVNMWGVKSSARVGYWCLEGRILAFAVVSIRVDSALRMPSNASLDSAYDWLVHRLRSASRALTRPVCDGHRDSVALRVWAGVLIEDSIVSSAVATTRNFVAGIP</sequence>
<proteinExistence type="predicted"/>
<evidence type="ECO:0000313" key="1">
    <source>
        <dbReference type="EMBL" id="KAF6751526.1"/>
    </source>
</evidence>
<dbReference type="EMBL" id="JACGCI010000049">
    <property type="protein sequence ID" value="KAF6751526.1"/>
    <property type="molecule type" value="Genomic_DNA"/>
</dbReference>
<protein>
    <submittedName>
        <fullName evidence="1">Uncharacterized protein</fullName>
    </submittedName>
</protein>
<dbReference type="AlphaFoldDB" id="A0A8H6HRQ4"/>
<organism evidence="1 2">
    <name type="scientific">Ephemerocybe angulata</name>
    <dbReference type="NCBI Taxonomy" id="980116"/>
    <lineage>
        <taxon>Eukaryota</taxon>
        <taxon>Fungi</taxon>
        <taxon>Dikarya</taxon>
        <taxon>Basidiomycota</taxon>
        <taxon>Agaricomycotina</taxon>
        <taxon>Agaricomycetes</taxon>
        <taxon>Agaricomycetidae</taxon>
        <taxon>Agaricales</taxon>
        <taxon>Agaricineae</taxon>
        <taxon>Psathyrellaceae</taxon>
        <taxon>Ephemerocybe</taxon>
    </lineage>
</organism>
<reference evidence="1 2" key="1">
    <citation type="submission" date="2020-07" db="EMBL/GenBank/DDBJ databases">
        <title>Comparative genomics of pyrophilous fungi reveals a link between fire events and developmental genes.</title>
        <authorList>
            <consortium name="DOE Joint Genome Institute"/>
            <person name="Steindorff A.S."/>
            <person name="Carver A."/>
            <person name="Calhoun S."/>
            <person name="Stillman K."/>
            <person name="Liu H."/>
            <person name="Lipzen A."/>
            <person name="Pangilinan J."/>
            <person name="Labutti K."/>
            <person name="Bruns T.D."/>
            <person name="Grigoriev I.V."/>
        </authorList>
    </citation>
    <scope>NUCLEOTIDE SEQUENCE [LARGE SCALE GENOMIC DNA]</scope>
    <source>
        <strain evidence="1 2">CBS 144469</strain>
    </source>
</reference>
<dbReference type="Proteomes" id="UP000521943">
    <property type="component" value="Unassembled WGS sequence"/>
</dbReference>
<name>A0A8H6HRQ4_9AGAR</name>
<keyword evidence="2" id="KW-1185">Reference proteome</keyword>
<gene>
    <name evidence="1" type="ORF">DFP72DRAFT_1071203</name>
</gene>